<protein>
    <submittedName>
        <fullName evidence="1">Uncharacterized protein</fullName>
    </submittedName>
</protein>
<gene>
    <name evidence="1" type="ORF">P6P90_04935</name>
</gene>
<accession>A0ABT6H2V7</accession>
<evidence type="ECO:0000313" key="1">
    <source>
        <dbReference type="EMBL" id="MDG5753340.1"/>
    </source>
</evidence>
<sequence length="57" mass="6453">MITEEMRKYLSGNPYGFEKSKLLTEEKKGKHVQVATAPIIQITPDMRAVISGNPYEI</sequence>
<dbReference type="EMBL" id="JARULN010000002">
    <property type="protein sequence ID" value="MDG5753340.1"/>
    <property type="molecule type" value="Genomic_DNA"/>
</dbReference>
<dbReference type="RefSeq" id="WP_164464192.1">
    <property type="nucleotide sequence ID" value="NZ_JARRRY010000001.1"/>
</dbReference>
<organism evidence="1 2">
    <name type="scientific">Ectobacillus antri</name>
    <dbReference type="NCBI Taxonomy" id="2486280"/>
    <lineage>
        <taxon>Bacteria</taxon>
        <taxon>Bacillati</taxon>
        <taxon>Bacillota</taxon>
        <taxon>Bacilli</taxon>
        <taxon>Bacillales</taxon>
        <taxon>Bacillaceae</taxon>
        <taxon>Ectobacillus</taxon>
    </lineage>
</organism>
<reference evidence="1 2" key="1">
    <citation type="submission" date="2023-04" db="EMBL/GenBank/DDBJ databases">
        <title>Ectobacillus antri isolated from activated sludge.</title>
        <authorList>
            <person name="Yan P."/>
            <person name="Liu X."/>
        </authorList>
    </citation>
    <scope>NUCLEOTIDE SEQUENCE [LARGE SCALE GENOMIC DNA]</scope>
    <source>
        <strain evidence="1 2">C18H</strain>
    </source>
</reference>
<evidence type="ECO:0000313" key="2">
    <source>
        <dbReference type="Proteomes" id="UP001218246"/>
    </source>
</evidence>
<name>A0ABT6H2V7_9BACI</name>
<keyword evidence="2" id="KW-1185">Reference proteome</keyword>
<proteinExistence type="predicted"/>
<comment type="caution">
    <text evidence="1">The sequence shown here is derived from an EMBL/GenBank/DDBJ whole genome shotgun (WGS) entry which is preliminary data.</text>
</comment>
<dbReference type="Proteomes" id="UP001218246">
    <property type="component" value="Unassembled WGS sequence"/>
</dbReference>